<dbReference type="RefSeq" id="WP_209660561.1">
    <property type="nucleotide sequence ID" value="NZ_JAGGLI010000012.1"/>
</dbReference>
<feature type="domain" description="3H" evidence="1">
    <location>
        <begin position="72"/>
        <end position="169"/>
    </location>
</feature>
<dbReference type="SUPFAM" id="SSF75500">
    <property type="entry name" value="Putative transcriptional regulator TM1602, C-terminal domain"/>
    <property type="match status" value="1"/>
</dbReference>
<keyword evidence="4" id="KW-1185">Reference proteome</keyword>
<dbReference type="Pfam" id="PF08279">
    <property type="entry name" value="HTH_11"/>
    <property type="match status" value="1"/>
</dbReference>
<dbReference type="InterPro" id="IPR013196">
    <property type="entry name" value="HTH_11"/>
</dbReference>
<dbReference type="InterPro" id="IPR026043">
    <property type="entry name" value="NadR"/>
</dbReference>
<evidence type="ECO:0000259" key="1">
    <source>
        <dbReference type="Pfam" id="PF02829"/>
    </source>
</evidence>
<accession>A0ABS4KK45</accession>
<reference evidence="3 4" key="1">
    <citation type="submission" date="2021-03" db="EMBL/GenBank/DDBJ databases">
        <title>Genomic Encyclopedia of Type Strains, Phase IV (KMG-IV): sequencing the most valuable type-strain genomes for metagenomic binning, comparative biology and taxonomic classification.</title>
        <authorList>
            <person name="Goeker M."/>
        </authorList>
    </citation>
    <scope>NUCLEOTIDE SEQUENCE [LARGE SCALE GENOMIC DNA]</scope>
    <source>
        <strain evidence="3 4">DSM 27512</strain>
    </source>
</reference>
<dbReference type="Gene3D" id="1.10.10.10">
    <property type="entry name" value="Winged helix-like DNA-binding domain superfamily/Winged helix DNA-binding domain"/>
    <property type="match status" value="1"/>
</dbReference>
<comment type="caution">
    <text evidence="3">The sequence shown here is derived from an EMBL/GenBank/DDBJ whole genome shotgun (WGS) entry which is preliminary data.</text>
</comment>
<evidence type="ECO:0000313" key="3">
    <source>
        <dbReference type="EMBL" id="MBP2027496.1"/>
    </source>
</evidence>
<sequence>MQTNLRRIEIEKRLKEAVKYISGSELAKEFDVSRQVIVQDIAILRAKGINIIATPQGYMISEENQNSYRKVIASKHGKLKELEEELNIIIDNGGKVLDVIVEHEVYGDIKVILNLSSRKEVKNLVKNLKKSTSKPLSQITDGIHFHTIEADSEEDMNDIIRNLKEKGYLIETE</sequence>
<evidence type="ECO:0000259" key="2">
    <source>
        <dbReference type="Pfam" id="PF08279"/>
    </source>
</evidence>
<name>A0ABS4KK45_9FIRM</name>
<dbReference type="PIRSF" id="PIRSF037847">
    <property type="entry name" value="NiaR"/>
    <property type="match status" value="1"/>
</dbReference>
<dbReference type="PANTHER" id="PTHR40068">
    <property type="entry name" value="TRANSCRIPTION REPRESSOR NIAR-RELATED"/>
    <property type="match status" value="1"/>
</dbReference>
<dbReference type="InterPro" id="IPR035922">
    <property type="entry name" value="3H_dom_sf"/>
</dbReference>
<dbReference type="InterPro" id="IPR004173">
    <property type="entry name" value="3H_domain"/>
</dbReference>
<protein>
    <submittedName>
        <fullName evidence="3">Transcriptional regulator of NAD metabolism</fullName>
    </submittedName>
</protein>
<dbReference type="SUPFAM" id="SSF46785">
    <property type="entry name" value="Winged helix' DNA-binding domain"/>
    <property type="match status" value="1"/>
</dbReference>
<dbReference type="PANTHER" id="PTHR40068:SF1">
    <property type="entry name" value="TRANSCRIPTION REPRESSOR NIAR-RELATED"/>
    <property type="match status" value="1"/>
</dbReference>
<dbReference type="InterPro" id="IPR036390">
    <property type="entry name" value="WH_DNA-bd_sf"/>
</dbReference>
<dbReference type="InterPro" id="IPR036388">
    <property type="entry name" value="WH-like_DNA-bd_sf"/>
</dbReference>
<dbReference type="Gene3D" id="3.30.1340.20">
    <property type="entry name" value="3H domain"/>
    <property type="match status" value="1"/>
</dbReference>
<feature type="domain" description="Helix-turn-helix type 11" evidence="2">
    <location>
        <begin position="6"/>
        <end position="58"/>
    </location>
</feature>
<dbReference type="Proteomes" id="UP001314903">
    <property type="component" value="Unassembled WGS sequence"/>
</dbReference>
<dbReference type="Pfam" id="PF02829">
    <property type="entry name" value="3H"/>
    <property type="match status" value="1"/>
</dbReference>
<organism evidence="3 4">
    <name type="scientific">Acetoanaerobium pronyense</name>
    <dbReference type="NCBI Taxonomy" id="1482736"/>
    <lineage>
        <taxon>Bacteria</taxon>
        <taxon>Bacillati</taxon>
        <taxon>Bacillota</taxon>
        <taxon>Clostridia</taxon>
        <taxon>Peptostreptococcales</taxon>
        <taxon>Filifactoraceae</taxon>
        <taxon>Acetoanaerobium</taxon>
    </lineage>
</organism>
<gene>
    <name evidence="3" type="ORF">J2Z35_001293</name>
</gene>
<dbReference type="EMBL" id="JAGGLI010000012">
    <property type="protein sequence ID" value="MBP2027496.1"/>
    <property type="molecule type" value="Genomic_DNA"/>
</dbReference>
<proteinExistence type="predicted"/>
<evidence type="ECO:0000313" key="4">
    <source>
        <dbReference type="Proteomes" id="UP001314903"/>
    </source>
</evidence>